<evidence type="ECO:0000313" key="1">
    <source>
        <dbReference type="EMBL" id="AIF71998.1"/>
    </source>
</evidence>
<organism evidence="1 2">
    <name type="scientific">Bacillus phage Riley</name>
    <dbReference type="NCBI Taxonomy" id="1486662"/>
    <lineage>
        <taxon>Viruses</taxon>
        <taxon>Duplodnaviria</taxon>
        <taxon>Heunggongvirae</taxon>
        <taxon>Uroviricota</taxon>
        <taxon>Caudoviricetes</taxon>
        <taxon>Herelleviridae</taxon>
        <taxon>Bastillevirinae</taxon>
        <taxon>Bequatrovirus</taxon>
        <taxon>Bequatrovirus riley</taxon>
    </lineage>
</organism>
<evidence type="ECO:0000313" key="2">
    <source>
        <dbReference type="Proteomes" id="UP000028561"/>
    </source>
</evidence>
<reference evidence="2" key="1">
    <citation type="submission" date="2014-09" db="EMBL/GenBank/DDBJ databases">
        <title>Genomic characterization and comparison of seven Myoviridae bacteriophage infecting Bacillus thuringiensis.</title>
        <authorList>
            <person name="Sauder A.B."/>
            <person name="McKenzie Q.R."/>
            <person name="Temple L.M."/>
            <person name="Alexis B.K."/>
            <person name="Al-Atrache Z."/>
            <person name="Lewis L.O."/>
            <person name="Loesser-Casey K.E."/>
            <person name="Mitchell K.J."/>
        </authorList>
    </citation>
    <scope>NUCLEOTIDE SEQUENCE [LARGE SCALE GENOMIC DNA]</scope>
</reference>
<keyword evidence="2" id="KW-1185">Reference proteome</keyword>
<dbReference type="EMBL" id="KJ489402">
    <property type="protein sequence ID" value="AIF71998.1"/>
    <property type="molecule type" value="Genomic_DNA"/>
</dbReference>
<reference evidence="1 2" key="2">
    <citation type="journal article" date="2016" name="Virology (Lond)">
        <title>Genomic characterization and comparison of seven Myoviridae bacteriophage infecting Bacillus thuringiensis.</title>
        <authorList>
            <person name="Sauder A.B."/>
            <person name="Quinn M.R."/>
            <person name="Brouillette A."/>
            <person name="Caruso S."/>
            <person name="Cresawn S."/>
            <person name="Erill I."/>
            <person name="Lewis L."/>
            <person name="Loesser-Casey K."/>
            <person name="Pate M."/>
            <person name="Scott C."/>
            <person name="Stockwell S."/>
            <person name="Temple L."/>
        </authorList>
    </citation>
    <scope>NUCLEOTIDE SEQUENCE [LARGE SCALE GENOMIC DNA]</scope>
</reference>
<sequence>MEETVKLTGKFLVVEVLKKTSAKGFKDVKEDDVLYFEWDLDGHYKGAPYVDCYVRGEFVDSKNGMTVKTLLHENFLVEETS</sequence>
<dbReference type="RefSeq" id="YP_009055887.1">
    <property type="nucleotide sequence ID" value="NC_024788.1"/>
</dbReference>
<dbReference type="GeneID" id="20283109"/>
<name>A0A075LYP1_9CAUD</name>
<accession>A0A075LYP1</accession>
<dbReference type="Proteomes" id="UP000028561">
    <property type="component" value="Segment"/>
</dbReference>
<protein>
    <submittedName>
        <fullName evidence="1">Uncharacterized protein</fullName>
    </submittedName>
</protein>
<proteinExistence type="predicted"/>
<dbReference type="KEGG" id="vg:20283109"/>